<proteinExistence type="predicted"/>
<evidence type="ECO:0000313" key="2">
    <source>
        <dbReference type="EMBL" id="KAL3500443.1"/>
    </source>
</evidence>
<reference evidence="2 3" key="1">
    <citation type="submission" date="2024-11" db="EMBL/GenBank/DDBJ databases">
        <title>A near-complete genome assembly of Cinchona calisaya.</title>
        <authorList>
            <person name="Lian D.C."/>
            <person name="Zhao X.W."/>
            <person name="Wei L."/>
        </authorList>
    </citation>
    <scope>NUCLEOTIDE SEQUENCE [LARGE SCALE GENOMIC DNA]</scope>
    <source>
        <tissue evidence="2">Nenye</tissue>
    </source>
</reference>
<keyword evidence="3" id="KW-1185">Reference proteome</keyword>
<organism evidence="2 3">
    <name type="scientific">Cinchona calisaya</name>
    <dbReference type="NCBI Taxonomy" id="153742"/>
    <lineage>
        <taxon>Eukaryota</taxon>
        <taxon>Viridiplantae</taxon>
        <taxon>Streptophyta</taxon>
        <taxon>Embryophyta</taxon>
        <taxon>Tracheophyta</taxon>
        <taxon>Spermatophyta</taxon>
        <taxon>Magnoliopsida</taxon>
        <taxon>eudicotyledons</taxon>
        <taxon>Gunneridae</taxon>
        <taxon>Pentapetalae</taxon>
        <taxon>asterids</taxon>
        <taxon>lamiids</taxon>
        <taxon>Gentianales</taxon>
        <taxon>Rubiaceae</taxon>
        <taxon>Cinchonoideae</taxon>
        <taxon>Cinchoneae</taxon>
        <taxon>Cinchona</taxon>
    </lineage>
</organism>
<dbReference type="EMBL" id="JBJUIK010000016">
    <property type="protein sequence ID" value="KAL3500443.1"/>
    <property type="molecule type" value="Genomic_DNA"/>
</dbReference>
<gene>
    <name evidence="2" type="ORF">ACH5RR_039536</name>
</gene>
<comment type="caution">
    <text evidence="2">The sequence shown here is derived from an EMBL/GenBank/DDBJ whole genome shotgun (WGS) entry which is preliminary data.</text>
</comment>
<keyword evidence="1" id="KW-0732">Signal</keyword>
<evidence type="ECO:0000256" key="1">
    <source>
        <dbReference type="SAM" id="SignalP"/>
    </source>
</evidence>
<accession>A0ABD2XZ00</accession>
<evidence type="ECO:0000313" key="3">
    <source>
        <dbReference type="Proteomes" id="UP001630127"/>
    </source>
</evidence>
<name>A0ABD2XZ00_9GENT</name>
<sequence>MLSAVKRVLFSMFIIILLLFNLPRYTHSNGLLEVIKNGIMEGEAIEEAIACQFLVAMPSVAISQTCRLVSTISFLRPIIALDAMAWFAIEGKVFDIFPVVSFQIAT</sequence>
<feature type="signal peptide" evidence="1">
    <location>
        <begin position="1"/>
        <end position="28"/>
    </location>
</feature>
<feature type="chain" id="PRO_5044834501" evidence="1">
    <location>
        <begin position="29"/>
        <end position="106"/>
    </location>
</feature>
<dbReference type="Proteomes" id="UP001630127">
    <property type="component" value="Unassembled WGS sequence"/>
</dbReference>
<protein>
    <submittedName>
        <fullName evidence="2">Uncharacterized protein</fullName>
    </submittedName>
</protein>
<dbReference type="AlphaFoldDB" id="A0ABD2XZ00"/>